<name>A0ABQ0JXZ8_9BACT</name>
<dbReference type="RefSeq" id="WP_052563615.1">
    <property type="nucleotide sequence ID" value="NZ_BAFN01000001.1"/>
</dbReference>
<dbReference type="Pfam" id="PF03843">
    <property type="entry name" value="Slp"/>
    <property type="match status" value="1"/>
</dbReference>
<dbReference type="PANTHER" id="PTHR37530:SF1">
    <property type="entry name" value="OUTER MEMBRANE PROTEIN SLP"/>
    <property type="match status" value="1"/>
</dbReference>
<sequence length="173" mass="19861">MVKNVKRFIFSQSMPMVFLLFMVGCAPVISKQIRDQVKPDVSFTEVLNDPERYKGQMILLSGTIAETENTREGTLLRVLQRPAGFRGKPKDVDETEGRFLALDHRYLDVAVFTKGRAVTIAGEVQGKRILPLDEAEYTYPLIYVKEIYLWPVEKSYYSPSPSWHIGFGFGYYH</sequence>
<dbReference type="EMBL" id="BAFN01000001">
    <property type="protein sequence ID" value="GAN33570.1"/>
    <property type="molecule type" value="Genomic_DNA"/>
</dbReference>
<protein>
    <submittedName>
        <fullName evidence="1">Outer membrane lipoprotein</fullName>
    </submittedName>
</protein>
<gene>
    <name evidence="1" type="ORF">BROSI_A2096</name>
</gene>
<comment type="caution">
    <text evidence="1">The sequence shown here is derived from an EMBL/GenBank/DDBJ whole genome shotgun (WGS) entry which is preliminary data.</text>
</comment>
<dbReference type="InterPro" id="IPR004658">
    <property type="entry name" value="OMP_Slp"/>
</dbReference>
<keyword evidence="1" id="KW-0449">Lipoprotein</keyword>
<dbReference type="PANTHER" id="PTHR37530">
    <property type="entry name" value="OUTER MEMBRANE PROTEIN SLP"/>
    <property type="match status" value="1"/>
</dbReference>
<organism evidence="1 2">
    <name type="scientific">Candidatus Brocadia sinica JPN1</name>
    <dbReference type="NCBI Taxonomy" id="1197129"/>
    <lineage>
        <taxon>Bacteria</taxon>
        <taxon>Pseudomonadati</taxon>
        <taxon>Planctomycetota</taxon>
        <taxon>Candidatus Brocadiia</taxon>
        <taxon>Candidatus Brocadiales</taxon>
        <taxon>Candidatus Brocadiaceae</taxon>
        <taxon>Candidatus Brocadia</taxon>
    </lineage>
</organism>
<accession>A0ABQ0JXZ8</accession>
<keyword evidence="2" id="KW-1185">Reference proteome</keyword>
<dbReference type="PROSITE" id="PS51257">
    <property type="entry name" value="PROKAR_LIPOPROTEIN"/>
    <property type="match status" value="1"/>
</dbReference>
<evidence type="ECO:0000313" key="2">
    <source>
        <dbReference type="Proteomes" id="UP000032309"/>
    </source>
</evidence>
<dbReference type="PIRSF" id="PIRSF004982">
    <property type="entry name" value="SlP"/>
    <property type="match status" value="1"/>
</dbReference>
<dbReference type="Proteomes" id="UP000032309">
    <property type="component" value="Unassembled WGS sequence"/>
</dbReference>
<reference evidence="2" key="1">
    <citation type="journal article" date="2015" name="Genome Announc.">
        <title>Draft Genome Sequence of an Anaerobic Ammonium-Oxidizing Bacterium, "Candidatus Brocadia sinica".</title>
        <authorList>
            <person name="Oshiki M."/>
            <person name="Shinyako-Hata K."/>
            <person name="Satoh H."/>
            <person name="Okabe S."/>
        </authorList>
    </citation>
    <scope>NUCLEOTIDE SEQUENCE [LARGE SCALE GENOMIC DNA]</scope>
    <source>
        <strain evidence="2">JPN1</strain>
    </source>
</reference>
<evidence type="ECO:0000313" key="1">
    <source>
        <dbReference type="EMBL" id="GAN33570.1"/>
    </source>
</evidence>
<proteinExistence type="predicted"/>